<dbReference type="Pfam" id="PF04389">
    <property type="entry name" value="Peptidase_M28"/>
    <property type="match status" value="1"/>
</dbReference>
<keyword evidence="4 9" id="KW-0479">Metal-binding</keyword>
<feature type="chain" id="PRO_5040297102" description="Peptide hydrolase" evidence="10">
    <location>
        <begin position="16"/>
        <end position="394"/>
    </location>
</feature>
<sequence length="394" mass="44460">MIVPIIVLLAFQAYGSKIVVEAETQASFLTPDNWNEDVSAVNWDSSALRLVRFFTDETEDGLSDPKWVTNQGKLDAKRDGNDFIDITENPDFDLYASTTASFQAQHVYHPPNSTFVTRVIPLLRSEEQKANLETFTSFYTRFYDSDTGHASSRWLYNRILNYTDEYASSDLKASVHIELVLYEHTFKQESVIIRLLPNNVSSSKFITIIGAHCDSLNIKYAGTVTILEAYRAILDSGYVPKSPLEFHFYAAEEGGLLGSLDIVSSYVKAGKDVRGMMQFDMTAWVAAGTEETIGLVMDRVYLPLTEWQKSLVEAYLDISWTETMYDPRAGSDHHAWIYAGYPATTSIEGRWEDANEPNAHTPNDAIDISQEFSFDHILQFTKLAVAFAVELSDY</sequence>
<dbReference type="GO" id="GO:0008235">
    <property type="term" value="F:metalloexopeptidase activity"/>
    <property type="evidence" value="ECO:0007669"/>
    <property type="project" value="InterPro"/>
</dbReference>
<dbReference type="SUPFAM" id="SSF53187">
    <property type="entry name" value="Zn-dependent exopeptidases"/>
    <property type="match status" value="1"/>
</dbReference>
<dbReference type="PANTHER" id="PTHR12147">
    <property type="entry name" value="METALLOPEPTIDASE M28 FAMILY MEMBER"/>
    <property type="match status" value="1"/>
</dbReference>
<dbReference type="InterPro" id="IPR007484">
    <property type="entry name" value="Peptidase_M28"/>
</dbReference>
<evidence type="ECO:0000256" key="8">
    <source>
        <dbReference type="ARBA" id="ARBA00043962"/>
    </source>
</evidence>
<dbReference type="Proteomes" id="UP000772434">
    <property type="component" value="Unassembled WGS sequence"/>
</dbReference>
<keyword evidence="13" id="KW-1185">Reference proteome</keyword>
<evidence type="ECO:0000256" key="4">
    <source>
        <dbReference type="ARBA" id="ARBA00022723"/>
    </source>
</evidence>
<keyword evidence="7 9" id="KW-0862">Zinc</keyword>
<keyword evidence="3 9" id="KW-0645">Protease</keyword>
<evidence type="ECO:0000256" key="7">
    <source>
        <dbReference type="ARBA" id="ARBA00022833"/>
    </source>
</evidence>
<keyword evidence="5 10" id="KW-0732">Signal</keyword>
<accession>A0A9P5PAF0</accession>
<evidence type="ECO:0000256" key="1">
    <source>
        <dbReference type="ARBA" id="ARBA00001947"/>
    </source>
</evidence>
<evidence type="ECO:0000313" key="13">
    <source>
        <dbReference type="Proteomes" id="UP000772434"/>
    </source>
</evidence>
<evidence type="ECO:0000256" key="5">
    <source>
        <dbReference type="ARBA" id="ARBA00022729"/>
    </source>
</evidence>
<dbReference type="InterPro" id="IPR045175">
    <property type="entry name" value="M28_fam"/>
</dbReference>
<evidence type="ECO:0000259" key="11">
    <source>
        <dbReference type="Pfam" id="PF04389"/>
    </source>
</evidence>
<evidence type="ECO:0000256" key="3">
    <source>
        <dbReference type="ARBA" id="ARBA00022670"/>
    </source>
</evidence>
<dbReference type="GO" id="GO:0006508">
    <property type="term" value="P:proteolysis"/>
    <property type="evidence" value="ECO:0007669"/>
    <property type="project" value="UniProtKB-KW"/>
</dbReference>
<evidence type="ECO:0000313" key="12">
    <source>
        <dbReference type="EMBL" id="KAF9059542.1"/>
    </source>
</evidence>
<keyword evidence="6 9" id="KW-0378">Hydrolase</keyword>
<comment type="caution">
    <text evidence="12">The sequence shown here is derived from an EMBL/GenBank/DDBJ whole genome shotgun (WGS) entry which is preliminary data.</text>
</comment>
<dbReference type="EMBL" id="JADNRY010000294">
    <property type="protein sequence ID" value="KAF9059542.1"/>
    <property type="molecule type" value="Genomic_DNA"/>
</dbReference>
<name>A0A9P5PAF0_9AGAR</name>
<comment type="cofactor">
    <cofactor evidence="1">
        <name>Zn(2+)</name>
        <dbReference type="ChEBI" id="CHEBI:29105"/>
    </cofactor>
</comment>
<dbReference type="EC" id="3.4.-.-" evidence="9"/>
<dbReference type="GO" id="GO:0004177">
    <property type="term" value="F:aminopeptidase activity"/>
    <property type="evidence" value="ECO:0007669"/>
    <property type="project" value="UniProtKB-KW"/>
</dbReference>
<dbReference type="GO" id="GO:0046872">
    <property type="term" value="F:metal ion binding"/>
    <property type="evidence" value="ECO:0007669"/>
    <property type="project" value="UniProtKB-KW"/>
</dbReference>
<dbReference type="Gene3D" id="3.40.630.10">
    <property type="entry name" value="Zn peptidases"/>
    <property type="match status" value="1"/>
</dbReference>
<protein>
    <recommendedName>
        <fullName evidence="9">Peptide hydrolase</fullName>
        <ecNumber evidence="9">3.4.-.-</ecNumber>
    </recommendedName>
</protein>
<feature type="signal peptide" evidence="10">
    <location>
        <begin position="1"/>
        <end position="15"/>
    </location>
</feature>
<evidence type="ECO:0000256" key="10">
    <source>
        <dbReference type="SAM" id="SignalP"/>
    </source>
</evidence>
<feature type="domain" description="Peptidase M28" evidence="11">
    <location>
        <begin position="193"/>
        <end position="377"/>
    </location>
</feature>
<gene>
    <name evidence="12" type="ORF">BDP27DRAFT_1431206</name>
</gene>
<comment type="similarity">
    <text evidence="8">Belongs to the peptidase M28 family. M28E subfamily.</text>
</comment>
<dbReference type="PANTHER" id="PTHR12147:SF56">
    <property type="entry name" value="AMINOPEPTIDASE YDR415C-RELATED"/>
    <property type="match status" value="1"/>
</dbReference>
<dbReference type="AlphaFoldDB" id="A0A9P5PAF0"/>
<keyword evidence="2" id="KW-0031">Aminopeptidase</keyword>
<evidence type="ECO:0000256" key="9">
    <source>
        <dbReference type="RuleBase" id="RU361240"/>
    </source>
</evidence>
<evidence type="ECO:0000256" key="2">
    <source>
        <dbReference type="ARBA" id="ARBA00022438"/>
    </source>
</evidence>
<reference evidence="12" key="1">
    <citation type="submission" date="2020-11" db="EMBL/GenBank/DDBJ databases">
        <authorList>
            <consortium name="DOE Joint Genome Institute"/>
            <person name="Ahrendt S."/>
            <person name="Riley R."/>
            <person name="Andreopoulos W."/>
            <person name="Labutti K."/>
            <person name="Pangilinan J."/>
            <person name="Ruiz-Duenas F.J."/>
            <person name="Barrasa J.M."/>
            <person name="Sanchez-Garcia M."/>
            <person name="Camarero S."/>
            <person name="Miyauchi S."/>
            <person name="Serrano A."/>
            <person name="Linde D."/>
            <person name="Babiker R."/>
            <person name="Drula E."/>
            <person name="Ayuso-Fernandez I."/>
            <person name="Pacheco R."/>
            <person name="Padilla G."/>
            <person name="Ferreira P."/>
            <person name="Barriuso J."/>
            <person name="Kellner H."/>
            <person name="Castanera R."/>
            <person name="Alfaro M."/>
            <person name="Ramirez L."/>
            <person name="Pisabarro A.G."/>
            <person name="Kuo A."/>
            <person name="Tritt A."/>
            <person name="Lipzen A."/>
            <person name="He G."/>
            <person name="Yan M."/>
            <person name="Ng V."/>
            <person name="Cullen D."/>
            <person name="Martin F."/>
            <person name="Rosso M.-N."/>
            <person name="Henrissat B."/>
            <person name="Hibbett D."/>
            <person name="Martinez A.T."/>
            <person name="Grigoriev I.V."/>
        </authorList>
    </citation>
    <scope>NUCLEOTIDE SEQUENCE</scope>
    <source>
        <strain evidence="12">AH 40177</strain>
    </source>
</reference>
<evidence type="ECO:0000256" key="6">
    <source>
        <dbReference type="ARBA" id="ARBA00022801"/>
    </source>
</evidence>
<organism evidence="12 13">
    <name type="scientific">Rhodocollybia butyracea</name>
    <dbReference type="NCBI Taxonomy" id="206335"/>
    <lineage>
        <taxon>Eukaryota</taxon>
        <taxon>Fungi</taxon>
        <taxon>Dikarya</taxon>
        <taxon>Basidiomycota</taxon>
        <taxon>Agaricomycotina</taxon>
        <taxon>Agaricomycetes</taxon>
        <taxon>Agaricomycetidae</taxon>
        <taxon>Agaricales</taxon>
        <taxon>Marasmiineae</taxon>
        <taxon>Omphalotaceae</taxon>
        <taxon>Rhodocollybia</taxon>
    </lineage>
</organism>
<dbReference type="OrthoDB" id="2214at2759"/>
<proteinExistence type="inferred from homology"/>